<comment type="caution">
    <text evidence="10">The sequence shown here is derived from an EMBL/GenBank/DDBJ whole genome shotgun (WGS) entry which is preliminary data.</text>
</comment>
<feature type="region of interest" description="Disordered" evidence="7">
    <location>
        <begin position="220"/>
        <end position="449"/>
    </location>
</feature>
<feature type="domain" description="Mif2 N-terminal" evidence="9">
    <location>
        <begin position="16"/>
        <end position="128"/>
    </location>
</feature>
<dbReference type="PANTHER" id="PTHR16684:SF11">
    <property type="entry name" value="CENTROMERE PROTEIN C"/>
    <property type="match status" value="1"/>
</dbReference>
<reference evidence="10 11" key="1">
    <citation type="submission" date="2023-08" db="EMBL/GenBank/DDBJ databases">
        <title>Black Yeasts Isolated from many extreme environments.</title>
        <authorList>
            <person name="Coleine C."/>
            <person name="Stajich J.E."/>
            <person name="Selbmann L."/>
        </authorList>
    </citation>
    <scope>NUCLEOTIDE SEQUENCE [LARGE SCALE GENOMIC DNA]</scope>
    <source>
        <strain evidence="10 11">CCFEE 5910</strain>
    </source>
</reference>
<evidence type="ECO:0000256" key="3">
    <source>
        <dbReference type="ARBA" id="ARBA00023125"/>
    </source>
</evidence>
<comment type="similarity">
    <text evidence="2">Belongs to the CENP-C/MIF2 family.</text>
</comment>
<keyword evidence="4" id="KW-0539">Nucleus</keyword>
<name>A0AAN7T9D3_9EURO</name>
<feature type="compositionally biased region" description="Basic residues" evidence="7">
    <location>
        <begin position="398"/>
        <end position="409"/>
    </location>
</feature>
<sequence length="699" mass="77052">MPTRSAAPAGDREYDYTNVGKVGRRTGLTLEARPVDQYGMEEITGLFSSPKKPSPVAQRVIVESIEVHNKTPRAGSGRARPETPGTAISTRRSTRGSSHPPPRSASPRKSGITGSARRSGAVDVLAHKETREEAENATGKAQEQGQQLEREPKSVRTPSTALQTRISSAKAATARRFSPERTPLLSRVLGRPSRSAVVGRVSDVQSSILQEEIEDVQIDTPSHLQPSRELPGELRVEDNMDVIGTAEDEEPDEEPIQEQVKELVEEPAGAPVEASVEESIEESIEQHNGDTIKEIDQEPTTQQSDHEDSEPEMPPLPPPVDDEDEDQTFDPSILTSRRGQPNKANSRRKRKSDATRDIEEVRAVSSPAARRAKRRRTESVSNSQDESHVQSTPERPQSKQKSKRGRKPLAQKDTNKKLPKSRQKEVDDMVERIRARPGQQRSLYMLRKETPADDNIARTRSGRISVKPLAWWRNEGIVYDAGDGSGKSLADGARFPLNSIKEIVRTDEYNSPFRPKKKGGPKKGKGNAREEDSDVDLDGNEDMVDPEADDWELENGTLRGRVAIWDVDQQAPVDEEEVAEIAYAAGAIETKEVKGSEFRYAKLVSTPFSGTGVVDIPPGGSKKPKNSRKMHMSFYVAQGRVTVEVGPLHGEPTRFSIGKGGFWQVPRGNNYSIENEHGKTARLIFSQACEPAPAAQNEG</sequence>
<accession>A0AAN7T9D3</accession>
<dbReference type="Pfam" id="PF11699">
    <property type="entry name" value="CENP-C_C"/>
    <property type="match status" value="1"/>
</dbReference>
<feature type="compositionally biased region" description="Basic and acidic residues" evidence="7">
    <location>
        <begin position="352"/>
        <end position="362"/>
    </location>
</feature>
<keyword evidence="3" id="KW-0238">DNA-binding</keyword>
<evidence type="ECO:0000256" key="5">
    <source>
        <dbReference type="ARBA" id="ARBA00057947"/>
    </source>
</evidence>
<feature type="region of interest" description="Disordered" evidence="7">
    <location>
        <begin position="65"/>
        <end position="177"/>
    </location>
</feature>
<dbReference type="PANTHER" id="PTHR16684">
    <property type="entry name" value="CENTROMERE PROTEIN C"/>
    <property type="match status" value="1"/>
</dbReference>
<feature type="compositionally biased region" description="Basic and acidic residues" evidence="7">
    <location>
        <begin position="422"/>
        <end position="434"/>
    </location>
</feature>
<evidence type="ECO:0000259" key="9">
    <source>
        <dbReference type="Pfam" id="PF15624"/>
    </source>
</evidence>
<feature type="compositionally biased region" description="Basic residues" evidence="7">
    <location>
        <begin position="514"/>
        <end position="526"/>
    </location>
</feature>
<protein>
    <recommendedName>
        <fullName evidence="6">CENP-C homolog</fullName>
    </recommendedName>
</protein>
<evidence type="ECO:0000256" key="4">
    <source>
        <dbReference type="ARBA" id="ARBA00023242"/>
    </source>
</evidence>
<evidence type="ECO:0000256" key="1">
    <source>
        <dbReference type="ARBA" id="ARBA00004123"/>
    </source>
</evidence>
<feature type="compositionally biased region" description="Acidic residues" evidence="7">
    <location>
        <begin position="246"/>
        <end position="256"/>
    </location>
</feature>
<organism evidence="10 11">
    <name type="scientific">Lithohypha guttulata</name>
    <dbReference type="NCBI Taxonomy" id="1690604"/>
    <lineage>
        <taxon>Eukaryota</taxon>
        <taxon>Fungi</taxon>
        <taxon>Dikarya</taxon>
        <taxon>Ascomycota</taxon>
        <taxon>Pezizomycotina</taxon>
        <taxon>Eurotiomycetes</taxon>
        <taxon>Chaetothyriomycetidae</taxon>
        <taxon>Chaetothyriales</taxon>
        <taxon>Trichomeriaceae</taxon>
        <taxon>Lithohypha</taxon>
    </lineage>
</organism>
<dbReference type="GO" id="GO:0051382">
    <property type="term" value="P:kinetochore assembly"/>
    <property type="evidence" value="ECO:0007669"/>
    <property type="project" value="InterPro"/>
</dbReference>
<dbReference type="Gene3D" id="2.60.120.10">
    <property type="entry name" value="Jelly Rolls"/>
    <property type="match status" value="1"/>
</dbReference>
<dbReference type="EMBL" id="JAVRRJ010000002">
    <property type="protein sequence ID" value="KAK5089127.1"/>
    <property type="molecule type" value="Genomic_DNA"/>
</dbReference>
<evidence type="ECO:0000256" key="7">
    <source>
        <dbReference type="SAM" id="MobiDB-lite"/>
    </source>
</evidence>
<dbReference type="GO" id="GO:0051315">
    <property type="term" value="P:attachment of mitotic spindle microtubules to kinetochore"/>
    <property type="evidence" value="ECO:0007669"/>
    <property type="project" value="TreeGrafter"/>
</dbReference>
<dbReference type="InterPro" id="IPR028386">
    <property type="entry name" value="CENP-C/Mif2/cnp3"/>
</dbReference>
<dbReference type="FunFam" id="2.60.120.10:FF:000033">
    <property type="entry name" value="Centromere protein C 1"/>
    <property type="match status" value="1"/>
</dbReference>
<dbReference type="Proteomes" id="UP001309876">
    <property type="component" value="Unassembled WGS sequence"/>
</dbReference>
<keyword evidence="11" id="KW-1185">Reference proteome</keyword>
<feature type="compositionally biased region" description="Polar residues" evidence="7">
    <location>
        <begin position="156"/>
        <end position="167"/>
    </location>
</feature>
<dbReference type="InterPro" id="IPR028929">
    <property type="entry name" value="Mif2_N"/>
</dbReference>
<dbReference type="Pfam" id="PF15624">
    <property type="entry name" value="Mif2_N"/>
    <property type="match status" value="1"/>
</dbReference>
<feature type="compositionally biased region" description="Polar residues" evidence="7">
    <location>
        <begin position="329"/>
        <end position="344"/>
    </location>
</feature>
<dbReference type="AlphaFoldDB" id="A0AAN7T9D3"/>
<evidence type="ECO:0000259" key="8">
    <source>
        <dbReference type="Pfam" id="PF11699"/>
    </source>
</evidence>
<feature type="compositionally biased region" description="Acidic residues" evidence="7">
    <location>
        <begin position="531"/>
        <end position="541"/>
    </location>
</feature>
<feature type="compositionally biased region" description="Basic and acidic residues" evidence="7">
    <location>
        <begin position="284"/>
        <end position="296"/>
    </location>
</feature>
<dbReference type="InterPro" id="IPR011051">
    <property type="entry name" value="RmlC_Cupin_sf"/>
</dbReference>
<feature type="domain" description="Mif2/CENP-C cupin" evidence="8">
    <location>
        <begin position="598"/>
        <end position="687"/>
    </location>
</feature>
<dbReference type="SUPFAM" id="SSF51182">
    <property type="entry name" value="RmlC-like cupins"/>
    <property type="match status" value="1"/>
</dbReference>
<feature type="region of interest" description="Disordered" evidence="7">
    <location>
        <begin position="506"/>
        <end position="541"/>
    </location>
</feature>
<dbReference type="InterPro" id="IPR025974">
    <property type="entry name" value="Mif2/CENP-C_cupin"/>
</dbReference>
<evidence type="ECO:0000313" key="10">
    <source>
        <dbReference type="EMBL" id="KAK5089127.1"/>
    </source>
</evidence>
<comment type="function">
    <text evidence="5">Component of the kinetochore, a multiprotein complex that assembles on centromeric DNA and attaches chromosomes to spindle microtubules, mediating chromosome segregation and sister chromatid segregation during meiosis and mitosis. Component of the inner kinetochore constitutive centromere-associated network (CCAN), which serves as a structural platform for outer kinetochore assembly.</text>
</comment>
<evidence type="ECO:0000256" key="2">
    <source>
        <dbReference type="ARBA" id="ARBA00010291"/>
    </source>
</evidence>
<gene>
    <name evidence="10" type="primary">MIF2</name>
    <name evidence="10" type="ORF">LTR05_003351</name>
</gene>
<dbReference type="GO" id="GO:0005634">
    <property type="term" value="C:nucleus"/>
    <property type="evidence" value="ECO:0007669"/>
    <property type="project" value="UniProtKB-SubCell"/>
</dbReference>
<evidence type="ECO:0000256" key="6">
    <source>
        <dbReference type="ARBA" id="ARBA00075033"/>
    </source>
</evidence>
<dbReference type="GO" id="GO:0019237">
    <property type="term" value="F:centromeric DNA binding"/>
    <property type="evidence" value="ECO:0007669"/>
    <property type="project" value="InterPro"/>
</dbReference>
<feature type="compositionally biased region" description="Basic and acidic residues" evidence="7">
    <location>
        <begin position="125"/>
        <end position="134"/>
    </location>
</feature>
<dbReference type="GO" id="GO:0000776">
    <property type="term" value="C:kinetochore"/>
    <property type="evidence" value="ECO:0007669"/>
    <property type="project" value="InterPro"/>
</dbReference>
<dbReference type="InterPro" id="IPR014710">
    <property type="entry name" value="RmlC-like_jellyroll"/>
</dbReference>
<evidence type="ECO:0000313" key="11">
    <source>
        <dbReference type="Proteomes" id="UP001309876"/>
    </source>
</evidence>
<comment type="subcellular location">
    <subcellularLocation>
        <location evidence="1">Nucleus</location>
    </subcellularLocation>
</comment>
<proteinExistence type="inferred from homology"/>
<dbReference type="GO" id="GO:0051455">
    <property type="term" value="P:spindle attachment to meiosis I kinetochore"/>
    <property type="evidence" value="ECO:0007669"/>
    <property type="project" value="TreeGrafter"/>
</dbReference>